<evidence type="ECO:0000313" key="8">
    <source>
        <dbReference type="EMBL" id="ETX07958.1"/>
    </source>
</evidence>
<dbReference type="GO" id="GO:0019305">
    <property type="term" value="P:dTDP-rhamnose biosynthetic process"/>
    <property type="evidence" value="ECO:0007669"/>
    <property type="project" value="UniProtKB-UniPathway"/>
</dbReference>
<dbReference type="CDD" id="cd05254">
    <property type="entry name" value="dTDP_HR_like_SDR_e"/>
    <property type="match status" value="1"/>
</dbReference>
<keyword evidence="9" id="KW-1185">Reference proteome</keyword>
<comment type="caution">
    <text evidence="8">The sequence shown here is derived from an EMBL/GenBank/DDBJ whole genome shotgun (WGS) entry which is preliminary data.</text>
</comment>
<evidence type="ECO:0000313" key="9">
    <source>
        <dbReference type="Proteomes" id="UP000019140"/>
    </source>
</evidence>
<keyword evidence="6" id="KW-0560">Oxidoreductase</keyword>
<reference evidence="8 9" key="1">
    <citation type="journal article" date="2014" name="Nature">
        <title>An environmental bacterial taxon with a large and distinct metabolic repertoire.</title>
        <authorList>
            <person name="Wilson M.C."/>
            <person name="Mori T."/>
            <person name="Ruckert C."/>
            <person name="Uria A.R."/>
            <person name="Helf M.J."/>
            <person name="Takada K."/>
            <person name="Gernert C."/>
            <person name="Steffens U.A."/>
            <person name="Heycke N."/>
            <person name="Schmitt S."/>
            <person name="Rinke C."/>
            <person name="Helfrich E.J."/>
            <person name="Brachmann A.O."/>
            <person name="Gurgui C."/>
            <person name="Wakimoto T."/>
            <person name="Kracht M."/>
            <person name="Crusemann M."/>
            <person name="Hentschel U."/>
            <person name="Abe I."/>
            <person name="Matsunaga S."/>
            <person name="Kalinowski J."/>
            <person name="Takeyama H."/>
            <person name="Piel J."/>
        </authorList>
    </citation>
    <scope>NUCLEOTIDE SEQUENCE [LARGE SCALE GENOMIC DNA]</scope>
    <source>
        <strain evidence="9">TSY2</strain>
    </source>
</reference>
<dbReference type="PANTHER" id="PTHR10491:SF4">
    <property type="entry name" value="METHIONINE ADENOSYLTRANSFERASE 2 SUBUNIT BETA"/>
    <property type="match status" value="1"/>
</dbReference>
<evidence type="ECO:0000256" key="2">
    <source>
        <dbReference type="ARBA" id="ARBA00010944"/>
    </source>
</evidence>
<comment type="catalytic activity">
    <reaction evidence="5">
        <text>dTDP-beta-L-rhamnose + NADP(+) = dTDP-4-dehydro-beta-L-rhamnose + NADPH + H(+)</text>
        <dbReference type="Rhea" id="RHEA:21796"/>
        <dbReference type="ChEBI" id="CHEBI:15378"/>
        <dbReference type="ChEBI" id="CHEBI:57510"/>
        <dbReference type="ChEBI" id="CHEBI:57783"/>
        <dbReference type="ChEBI" id="CHEBI:58349"/>
        <dbReference type="ChEBI" id="CHEBI:62830"/>
        <dbReference type="EC" id="1.1.1.133"/>
    </reaction>
</comment>
<dbReference type="InterPro" id="IPR029903">
    <property type="entry name" value="RmlD-like-bd"/>
</dbReference>
<dbReference type="GO" id="GO:0005829">
    <property type="term" value="C:cytosol"/>
    <property type="evidence" value="ECO:0007669"/>
    <property type="project" value="TreeGrafter"/>
</dbReference>
<dbReference type="SUPFAM" id="SSF51735">
    <property type="entry name" value="NAD(P)-binding Rossmann-fold domains"/>
    <property type="match status" value="1"/>
</dbReference>
<feature type="domain" description="RmlD-like substrate binding" evidence="7">
    <location>
        <begin position="1"/>
        <end position="292"/>
    </location>
</feature>
<comment type="similarity">
    <text evidence="2 6">Belongs to the dTDP-4-dehydrorhamnose reductase family.</text>
</comment>
<dbReference type="Gene3D" id="3.90.25.10">
    <property type="entry name" value="UDP-galactose 4-epimerase, domain 1"/>
    <property type="match status" value="1"/>
</dbReference>
<dbReference type="Pfam" id="PF04321">
    <property type="entry name" value="RmlD_sub_bind"/>
    <property type="match status" value="1"/>
</dbReference>
<protein>
    <recommendedName>
        <fullName evidence="4 6">dTDP-4-dehydrorhamnose reductase</fullName>
        <ecNumber evidence="3 6">1.1.1.133</ecNumber>
    </recommendedName>
</protein>
<evidence type="ECO:0000256" key="5">
    <source>
        <dbReference type="ARBA" id="ARBA00048200"/>
    </source>
</evidence>
<evidence type="ECO:0000256" key="6">
    <source>
        <dbReference type="RuleBase" id="RU364082"/>
    </source>
</evidence>
<dbReference type="NCBIfam" id="TIGR01214">
    <property type="entry name" value="rmlD"/>
    <property type="match status" value="1"/>
</dbReference>
<dbReference type="PATRIC" id="fig|1429439.4.peg.1397"/>
<accession>W4MCM7</accession>
<comment type="pathway">
    <text evidence="1 6">Carbohydrate biosynthesis; dTDP-L-rhamnose biosynthesis.</text>
</comment>
<dbReference type="Proteomes" id="UP000019140">
    <property type="component" value="Unassembled WGS sequence"/>
</dbReference>
<dbReference type="EMBL" id="AZHX01000332">
    <property type="protein sequence ID" value="ETX07958.1"/>
    <property type="molecule type" value="Genomic_DNA"/>
</dbReference>
<evidence type="ECO:0000259" key="7">
    <source>
        <dbReference type="Pfam" id="PF04321"/>
    </source>
</evidence>
<evidence type="ECO:0000256" key="3">
    <source>
        <dbReference type="ARBA" id="ARBA00012929"/>
    </source>
</evidence>
<evidence type="ECO:0000256" key="1">
    <source>
        <dbReference type="ARBA" id="ARBA00004781"/>
    </source>
</evidence>
<sequence length="302" mass="34146">MKTLVVGHHGMLAQSLTPNLQQAGFAVIRQGRPSLDITQQENLHRGMTTIQPDIVINAAAYTAVDQAESEQDLAFAVNRDGLRHLADTCHEMGLPLIHVSTDYVFDGRAREPYREDATPAPLGIYGQSKWQGETALRSRHHTHLIIRTAWLYSHNGQNFVKTMLRLGREREVLRVVNDQYGCPTYSQDLAAAIAAMCQRIRQDRTTVPWGTYHFCSTGQITWYDFALAIFEEAKVFEQFCVREIIPIPTTDYPTPAQRPAYSVLDCSKIQSDFCIMPRPWRDSLRACIQELYSCTPTTPATS</sequence>
<proteinExistence type="inferred from homology"/>
<dbReference type="InterPro" id="IPR005913">
    <property type="entry name" value="dTDP_dehydrorham_reduct"/>
</dbReference>
<comment type="function">
    <text evidence="6">Catalyzes the reduction of dTDP-6-deoxy-L-lyxo-4-hexulose to yield dTDP-L-rhamnose.</text>
</comment>
<dbReference type="EC" id="1.1.1.133" evidence="3 6"/>
<dbReference type="PANTHER" id="PTHR10491">
    <property type="entry name" value="DTDP-4-DEHYDRORHAMNOSE REDUCTASE"/>
    <property type="match status" value="1"/>
</dbReference>
<dbReference type="HOGENOM" id="CLU_045518_1_2_7"/>
<evidence type="ECO:0000256" key="4">
    <source>
        <dbReference type="ARBA" id="ARBA00017099"/>
    </source>
</evidence>
<gene>
    <name evidence="8" type="ORF">ETSY2_08150</name>
</gene>
<organism evidence="8 9">
    <name type="scientific">Candidatus Entotheonella gemina</name>
    <dbReference type="NCBI Taxonomy" id="1429439"/>
    <lineage>
        <taxon>Bacteria</taxon>
        <taxon>Pseudomonadati</taxon>
        <taxon>Nitrospinota/Tectimicrobiota group</taxon>
        <taxon>Candidatus Tectimicrobiota</taxon>
        <taxon>Candidatus Entotheonellia</taxon>
        <taxon>Candidatus Entotheonellales</taxon>
        <taxon>Candidatus Entotheonellaceae</taxon>
        <taxon>Candidatus Entotheonella</taxon>
    </lineage>
</organism>
<dbReference type="InterPro" id="IPR036291">
    <property type="entry name" value="NAD(P)-bd_dom_sf"/>
</dbReference>
<dbReference type="AlphaFoldDB" id="W4MCM7"/>
<dbReference type="GO" id="GO:0008831">
    <property type="term" value="F:dTDP-4-dehydrorhamnose reductase activity"/>
    <property type="evidence" value="ECO:0007669"/>
    <property type="project" value="UniProtKB-EC"/>
</dbReference>
<keyword evidence="6" id="KW-0521">NADP</keyword>
<dbReference type="Gene3D" id="3.40.50.720">
    <property type="entry name" value="NAD(P)-binding Rossmann-like Domain"/>
    <property type="match status" value="1"/>
</dbReference>
<name>W4MCM7_9BACT</name>
<dbReference type="UniPathway" id="UPA00124"/>